<name>A0ABX2ICH6_9RHOO</name>
<feature type="signal peptide" evidence="1">
    <location>
        <begin position="1"/>
        <end position="22"/>
    </location>
</feature>
<dbReference type="RefSeq" id="WP_101941924.1">
    <property type="nucleotide sequence ID" value="NZ_JABCSC020000001.1"/>
</dbReference>
<evidence type="ECO:0008006" key="4">
    <source>
        <dbReference type="Google" id="ProtNLM"/>
    </source>
</evidence>
<keyword evidence="1" id="KW-0732">Signal</keyword>
<dbReference type="Proteomes" id="UP000778523">
    <property type="component" value="Unassembled WGS sequence"/>
</dbReference>
<comment type="caution">
    <text evidence="2">The sequence shown here is derived from an EMBL/GenBank/DDBJ whole genome shotgun (WGS) entry which is preliminary data.</text>
</comment>
<accession>A0ABX2ICH6</accession>
<organism evidence="2 3">
    <name type="scientific">Uliginosibacterium aquaticum</name>
    <dbReference type="NCBI Taxonomy" id="2731212"/>
    <lineage>
        <taxon>Bacteria</taxon>
        <taxon>Pseudomonadati</taxon>
        <taxon>Pseudomonadota</taxon>
        <taxon>Betaproteobacteria</taxon>
        <taxon>Rhodocyclales</taxon>
        <taxon>Zoogloeaceae</taxon>
        <taxon>Uliginosibacterium</taxon>
    </lineage>
</organism>
<evidence type="ECO:0000256" key="1">
    <source>
        <dbReference type="SAM" id="SignalP"/>
    </source>
</evidence>
<dbReference type="EMBL" id="JABCSC020000001">
    <property type="protein sequence ID" value="NSL53692.1"/>
    <property type="molecule type" value="Genomic_DNA"/>
</dbReference>
<protein>
    <recommendedName>
        <fullName evidence="4">Alginate biosynthesis protein AlgF</fullName>
    </recommendedName>
</protein>
<evidence type="ECO:0000313" key="3">
    <source>
        <dbReference type="Proteomes" id="UP000778523"/>
    </source>
</evidence>
<reference evidence="2 3" key="1">
    <citation type="submission" date="2020-06" db="EMBL/GenBank/DDBJ databases">
        <title>Draft genome of Uliginosibacterium sp. IMCC34675.</title>
        <authorList>
            <person name="Song J."/>
        </authorList>
    </citation>
    <scope>NUCLEOTIDE SEQUENCE [LARGE SCALE GENOMIC DNA]</scope>
    <source>
        <strain evidence="2 3">IMCC34675</strain>
    </source>
</reference>
<keyword evidence="3" id="KW-1185">Reference proteome</keyword>
<gene>
    <name evidence="2" type="ORF">HJ583_001505</name>
</gene>
<proteinExistence type="predicted"/>
<sequence length="191" mass="20312">MQLRKTVLALALGLGLCGLAHSADLLNTRFTGEQIFTPAFKALPGDPAKAYFAITFGEPKSEAGNLLLENGRITLGAVSGAAGKIEESSASSRPEGVIDLSKPYRITLRITEASSLVEGKDNFFIYVNNSSTKMTLSPHGEASVIARVPVKELKTGDNVFTASLGDARSFLQLRAESGARVKIESIKLESL</sequence>
<evidence type="ECO:0000313" key="2">
    <source>
        <dbReference type="EMBL" id="NSL53692.1"/>
    </source>
</evidence>
<feature type="chain" id="PRO_5045422092" description="Alginate biosynthesis protein AlgF" evidence="1">
    <location>
        <begin position="23"/>
        <end position="191"/>
    </location>
</feature>